<dbReference type="Proteomes" id="UP001627154">
    <property type="component" value="Unassembled WGS sequence"/>
</dbReference>
<dbReference type="Gene3D" id="3.40.1180.10">
    <property type="entry name" value="Decaprenyl diphosphate synthase-like"/>
    <property type="match status" value="1"/>
</dbReference>
<evidence type="ECO:0000256" key="3">
    <source>
        <dbReference type="ARBA" id="ARBA00004922"/>
    </source>
</evidence>
<evidence type="ECO:0000313" key="13">
    <source>
        <dbReference type="EMBL" id="KAL3402052.1"/>
    </source>
</evidence>
<dbReference type="InterPro" id="IPR038887">
    <property type="entry name" value="Nus1/NgBR"/>
</dbReference>
<comment type="pathway">
    <text evidence="3">Protein modification; protein glycosylation.</text>
</comment>
<dbReference type="SUPFAM" id="SSF64005">
    <property type="entry name" value="Undecaprenyl diphosphate synthase"/>
    <property type="match status" value="1"/>
</dbReference>
<evidence type="ECO:0000256" key="1">
    <source>
        <dbReference type="ARBA" id="ARBA00001946"/>
    </source>
</evidence>
<evidence type="ECO:0000256" key="9">
    <source>
        <dbReference type="ARBA" id="ARBA00022842"/>
    </source>
</evidence>
<evidence type="ECO:0000313" key="14">
    <source>
        <dbReference type="Proteomes" id="UP001627154"/>
    </source>
</evidence>
<keyword evidence="9" id="KW-0460">Magnesium</keyword>
<comment type="caution">
    <text evidence="13">The sequence shown here is derived from an EMBL/GenBank/DDBJ whole genome shotgun (WGS) entry which is preliminary data.</text>
</comment>
<reference evidence="13 14" key="1">
    <citation type="journal article" date="2024" name="bioRxiv">
        <title>A reference genome for Trichogramma kaykai: A tiny desert-dwelling parasitoid wasp with competing sex-ratio distorters.</title>
        <authorList>
            <person name="Culotta J."/>
            <person name="Lindsey A.R."/>
        </authorList>
    </citation>
    <scope>NUCLEOTIDE SEQUENCE [LARGE SCALE GENOMIC DNA]</scope>
    <source>
        <strain evidence="13 14">KSX58</strain>
    </source>
</reference>
<protein>
    <recommendedName>
        <fullName evidence="5">ditrans,polycis-polyprenyl diphosphate synthase [(2E,6E)-farnesyldiphosphate specific]</fullName>
        <ecNumber evidence="5">2.5.1.87</ecNumber>
    </recommendedName>
</protein>
<keyword evidence="14" id="KW-1185">Reference proteome</keyword>
<evidence type="ECO:0000256" key="11">
    <source>
        <dbReference type="ARBA" id="ARBA00023136"/>
    </source>
</evidence>
<comment type="cofactor">
    <cofactor evidence="1">
        <name>Mg(2+)</name>
        <dbReference type="ChEBI" id="CHEBI:18420"/>
    </cofactor>
</comment>
<evidence type="ECO:0000256" key="12">
    <source>
        <dbReference type="ARBA" id="ARBA00047353"/>
    </source>
</evidence>
<accession>A0ABD2X9L9</accession>
<evidence type="ECO:0000256" key="8">
    <source>
        <dbReference type="ARBA" id="ARBA00022824"/>
    </source>
</evidence>
<name>A0ABD2X9L9_9HYME</name>
<evidence type="ECO:0000256" key="7">
    <source>
        <dbReference type="ARBA" id="ARBA00022692"/>
    </source>
</evidence>
<dbReference type="InterPro" id="IPR036424">
    <property type="entry name" value="UPP_synth-like_sf"/>
</dbReference>
<dbReference type="InterPro" id="IPR001441">
    <property type="entry name" value="UPP_synth-like"/>
</dbReference>
<gene>
    <name evidence="13" type="ORF">TKK_004883</name>
</gene>
<dbReference type="GO" id="GO:0005789">
    <property type="term" value="C:endoplasmic reticulum membrane"/>
    <property type="evidence" value="ECO:0007669"/>
    <property type="project" value="UniProtKB-SubCell"/>
</dbReference>
<dbReference type="GO" id="GO:0045547">
    <property type="term" value="F:ditrans,polycis-polyprenyl diphosphate synthase [(2E,6E)-farnesyl diphosphate specific] activity"/>
    <property type="evidence" value="ECO:0007669"/>
    <property type="project" value="UniProtKB-EC"/>
</dbReference>
<evidence type="ECO:0000256" key="6">
    <source>
        <dbReference type="ARBA" id="ARBA00022679"/>
    </source>
</evidence>
<keyword evidence="11" id="KW-0472">Membrane</keyword>
<dbReference type="EC" id="2.5.1.87" evidence="5"/>
<keyword evidence="10" id="KW-1133">Transmembrane helix</keyword>
<proteinExistence type="inferred from homology"/>
<evidence type="ECO:0000256" key="4">
    <source>
        <dbReference type="ARBA" id="ARBA00005432"/>
    </source>
</evidence>
<dbReference type="AlphaFoldDB" id="A0ABD2X9L9"/>
<sequence length="272" mass="31413">MFTVFWVLLHTVHIIYSVITYLQEGIALLISAYKQRTFFGFGKEYFDQSTFERIKTYCCFDRSFKYPKHVALIVSDRVTSSIDVNKFINWCIAAKIHYVSVYDCKGILQKNVKEIEKKFIQLKPQMAEKIEWNCHLIDSTDKTLLKIEKISSDVSESNSVIQSSDYHKIQFLSYGDGKQKIVDCIKSMVNKKYLTQCSMEELQALLDSTLSTGFPDLDLAIVVGSSMCSYGLLPWHTKVTEFFTVPANFNASFETFKSILIKFSKSEQRYGR</sequence>
<evidence type="ECO:0000256" key="5">
    <source>
        <dbReference type="ARBA" id="ARBA00012596"/>
    </source>
</evidence>
<dbReference type="Pfam" id="PF01255">
    <property type="entry name" value="Prenyltransf"/>
    <property type="match status" value="1"/>
</dbReference>
<comment type="similarity">
    <text evidence="4">Belongs to the UPP synthase family.</text>
</comment>
<dbReference type="PANTHER" id="PTHR21528:SF0">
    <property type="entry name" value="DEHYDRODOLICHYL DIPHOSPHATE SYNTHASE COMPLEX SUBUNIT NUS1"/>
    <property type="match status" value="1"/>
</dbReference>
<evidence type="ECO:0000256" key="10">
    <source>
        <dbReference type="ARBA" id="ARBA00022989"/>
    </source>
</evidence>
<keyword evidence="6" id="KW-0808">Transferase</keyword>
<dbReference type="PANTHER" id="PTHR21528">
    <property type="entry name" value="DEHYDRODOLICHYL DIPHOSPHATE SYNTHASE COMPLEX SUBUNIT NUS1"/>
    <property type="match status" value="1"/>
</dbReference>
<keyword evidence="7" id="KW-0812">Transmembrane</keyword>
<keyword evidence="8" id="KW-0256">Endoplasmic reticulum</keyword>
<evidence type="ECO:0000256" key="2">
    <source>
        <dbReference type="ARBA" id="ARBA00004586"/>
    </source>
</evidence>
<dbReference type="EMBL" id="JBJJXI010000040">
    <property type="protein sequence ID" value="KAL3402052.1"/>
    <property type="molecule type" value="Genomic_DNA"/>
</dbReference>
<comment type="subcellular location">
    <subcellularLocation>
        <location evidence="2">Endoplasmic reticulum membrane</location>
    </subcellularLocation>
</comment>
<organism evidence="13 14">
    <name type="scientific">Trichogramma kaykai</name>
    <dbReference type="NCBI Taxonomy" id="54128"/>
    <lineage>
        <taxon>Eukaryota</taxon>
        <taxon>Metazoa</taxon>
        <taxon>Ecdysozoa</taxon>
        <taxon>Arthropoda</taxon>
        <taxon>Hexapoda</taxon>
        <taxon>Insecta</taxon>
        <taxon>Pterygota</taxon>
        <taxon>Neoptera</taxon>
        <taxon>Endopterygota</taxon>
        <taxon>Hymenoptera</taxon>
        <taxon>Apocrita</taxon>
        <taxon>Proctotrupomorpha</taxon>
        <taxon>Chalcidoidea</taxon>
        <taxon>Trichogrammatidae</taxon>
        <taxon>Trichogramma</taxon>
    </lineage>
</organism>
<comment type="catalytic activity">
    <reaction evidence="12">
        <text>n isopentenyl diphosphate + (2E,6E)-farnesyl diphosphate = a di-trans,poly-cis-polyprenyl diphosphate + n diphosphate</text>
        <dbReference type="Rhea" id="RHEA:53008"/>
        <dbReference type="Rhea" id="RHEA-COMP:19494"/>
        <dbReference type="ChEBI" id="CHEBI:33019"/>
        <dbReference type="ChEBI" id="CHEBI:128769"/>
        <dbReference type="ChEBI" id="CHEBI:136960"/>
        <dbReference type="ChEBI" id="CHEBI:175763"/>
        <dbReference type="EC" id="2.5.1.87"/>
    </reaction>
</comment>